<evidence type="ECO:0000256" key="5">
    <source>
        <dbReference type="ARBA" id="ARBA00023002"/>
    </source>
</evidence>
<comment type="cofactor">
    <cofactor evidence="1">
        <name>FAD</name>
        <dbReference type="ChEBI" id="CHEBI:57692"/>
    </cofactor>
</comment>
<dbReference type="EMBL" id="VXLC01000004">
    <property type="protein sequence ID" value="KAA8887903.1"/>
    <property type="molecule type" value="Genomic_DNA"/>
</dbReference>
<proteinExistence type="inferred from homology"/>
<dbReference type="Gene3D" id="3.30.43.10">
    <property type="entry name" value="Uridine Diphospho-n-acetylenolpyruvylglucosamine Reductase, domain 2"/>
    <property type="match status" value="1"/>
</dbReference>
<keyword evidence="8" id="KW-1185">Reference proteome</keyword>
<evidence type="ECO:0000313" key="8">
    <source>
        <dbReference type="Proteomes" id="UP000323876"/>
    </source>
</evidence>
<dbReference type="InterPro" id="IPR036318">
    <property type="entry name" value="FAD-bd_PCMH-like_sf"/>
</dbReference>
<evidence type="ECO:0000256" key="2">
    <source>
        <dbReference type="ARBA" id="ARBA00005466"/>
    </source>
</evidence>
<dbReference type="PANTHER" id="PTHR42973:SF39">
    <property type="entry name" value="FAD-BINDING PCMH-TYPE DOMAIN-CONTAINING PROTEIN"/>
    <property type="match status" value="1"/>
</dbReference>
<dbReference type="SUPFAM" id="SSF56176">
    <property type="entry name" value="FAD-binding/transporter-associated domain-like"/>
    <property type="match status" value="1"/>
</dbReference>
<dbReference type="InterPro" id="IPR050416">
    <property type="entry name" value="FAD-linked_Oxidoreductase"/>
</dbReference>
<evidence type="ECO:0000256" key="1">
    <source>
        <dbReference type="ARBA" id="ARBA00001974"/>
    </source>
</evidence>
<comment type="similarity">
    <text evidence="2">Belongs to the oxygen-dependent FAD-linked oxidoreductase family.</text>
</comment>
<dbReference type="AlphaFoldDB" id="A0A5N0EFZ7"/>
<evidence type="ECO:0000259" key="6">
    <source>
        <dbReference type="PROSITE" id="PS51387"/>
    </source>
</evidence>
<comment type="caution">
    <text evidence="7">The sequence shown here is derived from an EMBL/GenBank/DDBJ whole genome shotgun (WGS) entry which is preliminary data.</text>
</comment>
<keyword evidence="4" id="KW-0274">FAD</keyword>
<sequence>MDTNFSRSTFLRNALGIGLTGWALAGLPGTSGARLARAEPLPLAVNRTAAGVDWSRLDKRVRGRVFLANDADYPTAKQIFNTRFDDAKPTAVVQVDTVDDVAAALTFAAENDLKLAARAGGHSYVGASAATGAMIVDLRKLSGVTYRNGEAVVAPGMTLNAVYRELDRFGQTLPTGMCPMVGIAGLTLGGGLGFESRRYGLTCDRLAAATMVLPDGTVTEVSPTSRPDLFWALRGGGSHLGVVTSLTYRTCPATPKDVVQLSFPGELAAQVIAGWSAWLATADPGEWACVSVDADGRGGLKCWMQLVCPAKAGIRAAVALMAATAKPLNVEYRSLNHMDTVMYLAGGNATQPRATFTCGSDVVTELSTDAVTAILEAISAHSRAGGTGWVQINTLDGAVRDTRPGDTAFPWREHAALVEWGNYQAIPHEQAAAWIAEAHHLVAPYSAGAYVNYLETGDPMERYYAHNYPQIDRVRRKVDPQNRIHTVLVS</sequence>
<keyword evidence="5" id="KW-0560">Oxidoreductase</keyword>
<dbReference type="GO" id="GO:0016491">
    <property type="term" value="F:oxidoreductase activity"/>
    <property type="evidence" value="ECO:0007669"/>
    <property type="project" value="UniProtKB-KW"/>
</dbReference>
<organism evidence="7 8">
    <name type="scientific">Nocardia colli</name>
    <dbReference type="NCBI Taxonomy" id="2545717"/>
    <lineage>
        <taxon>Bacteria</taxon>
        <taxon>Bacillati</taxon>
        <taxon>Actinomycetota</taxon>
        <taxon>Actinomycetes</taxon>
        <taxon>Mycobacteriales</taxon>
        <taxon>Nocardiaceae</taxon>
        <taxon>Nocardia</taxon>
    </lineage>
</organism>
<evidence type="ECO:0000256" key="3">
    <source>
        <dbReference type="ARBA" id="ARBA00022630"/>
    </source>
</evidence>
<dbReference type="PROSITE" id="PS51387">
    <property type="entry name" value="FAD_PCMH"/>
    <property type="match status" value="1"/>
</dbReference>
<dbReference type="GO" id="GO:0071949">
    <property type="term" value="F:FAD binding"/>
    <property type="evidence" value="ECO:0007669"/>
    <property type="project" value="InterPro"/>
</dbReference>
<dbReference type="InterPro" id="IPR006094">
    <property type="entry name" value="Oxid_FAD_bind_N"/>
</dbReference>
<dbReference type="PROSITE" id="PS00862">
    <property type="entry name" value="OX2_COVAL_FAD"/>
    <property type="match status" value="1"/>
</dbReference>
<dbReference type="PANTHER" id="PTHR42973">
    <property type="entry name" value="BINDING OXIDOREDUCTASE, PUTATIVE (AFU_ORTHOLOGUE AFUA_1G17690)-RELATED"/>
    <property type="match status" value="1"/>
</dbReference>
<dbReference type="OrthoDB" id="545125at2"/>
<keyword evidence="3" id="KW-0285">Flavoprotein</keyword>
<dbReference type="Gene3D" id="3.30.465.10">
    <property type="match status" value="1"/>
</dbReference>
<accession>A0A5N0EFZ7</accession>
<dbReference type="Gene3D" id="3.40.462.20">
    <property type="match status" value="1"/>
</dbReference>
<feature type="domain" description="FAD-binding PCMH-type" evidence="6">
    <location>
        <begin position="85"/>
        <end position="253"/>
    </location>
</feature>
<reference evidence="7 8" key="1">
    <citation type="submission" date="2019-09" db="EMBL/GenBank/DDBJ databases">
        <authorList>
            <person name="Wang X."/>
        </authorList>
    </citation>
    <scope>NUCLEOTIDE SEQUENCE [LARGE SCALE GENOMIC DNA]</scope>
    <source>
        <strain evidence="7 8">CICC 11023</strain>
    </source>
</reference>
<dbReference type="Proteomes" id="UP000323876">
    <property type="component" value="Unassembled WGS sequence"/>
</dbReference>
<gene>
    <name evidence="7" type="ORF">F3087_12460</name>
</gene>
<dbReference type="InterPro" id="IPR016169">
    <property type="entry name" value="FAD-bd_PCMH_sub2"/>
</dbReference>
<evidence type="ECO:0000256" key="4">
    <source>
        <dbReference type="ARBA" id="ARBA00022827"/>
    </source>
</evidence>
<dbReference type="Pfam" id="PF01565">
    <property type="entry name" value="FAD_binding_4"/>
    <property type="match status" value="1"/>
</dbReference>
<dbReference type="InterPro" id="IPR016167">
    <property type="entry name" value="FAD-bd_PCMH_sub1"/>
</dbReference>
<name>A0A5N0EFZ7_9NOCA</name>
<dbReference type="InterPro" id="IPR006093">
    <property type="entry name" value="Oxy_OxRdtase_FAD_BS"/>
</dbReference>
<protein>
    <submittedName>
        <fullName evidence="7">FAD-dependent oxidoreductase</fullName>
    </submittedName>
</protein>
<evidence type="ECO:0000313" key="7">
    <source>
        <dbReference type="EMBL" id="KAA8887903.1"/>
    </source>
</evidence>
<dbReference type="InterPro" id="IPR016166">
    <property type="entry name" value="FAD-bd_PCMH"/>
</dbReference>